<dbReference type="SUPFAM" id="SSF51735">
    <property type="entry name" value="NAD(P)-binding Rossmann-fold domains"/>
    <property type="match status" value="1"/>
</dbReference>
<dbReference type="Gene3D" id="3.90.25.10">
    <property type="entry name" value="UDP-galactose 4-epimerase, domain 1"/>
    <property type="match status" value="1"/>
</dbReference>
<reference evidence="3" key="1">
    <citation type="submission" date="2016-06" db="EMBL/GenBank/DDBJ databases">
        <authorList>
            <person name="Sutton G."/>
            <person name="Brinkac L."/>
            <person name="Sanka R."/>
            <person name="Adams M."/>
            <person name="Lau E."/>
            <person name="Sam S."/>
            <person name="Sreng N."/>
            <person name="Him V."/>
            <person name="Kerleguer A."/>
            <person name="Cheng S."/>
        </authorList>
    </citation>
    <scope>NUCLEOTIDE SEQUENCE [LARGE SCALE GENOMIC DNA]</scope>
    <source>
        <strain evidence="3">E861</strain>
    </source>
</reference>
<dbReference type="RefSeq" id="WP_065013596.1">
    <property type="nucleotide sequence ID" value="NZ_LZKJ01000059.1"/>
</dbReference>
<dbReference type="Gene3D" id="3.40.50.720">
    <property type="entry name" value="NAD(P)-binding Rossmann-like Domain"/>
    <property type="match status" value="1"/>
</dbReference>
<name>A0A1A2ZJX9_9MYCO</name>
<sequence length="329" mass="36191">MTLPSDPSFLVFGAAGHIGGPCAQWLAERHPAATIRVVSSRPEMADELATMHPRAEVVIADYLNADDMVAAFEGIDAAFVVTPDFLDEQTAMGNVADAIKASGRLVRLIRLIGDPPGLRDESEVTALPGFDGEKTNVQHLRARKVLTGAGVPVVYANVPGWFFEDFSGFLLEPIRDKQTFVMAADRPMNFIATRDIGRCVAELLLDPSLTEIGETVHLENGIDDLVRFSTIPQMMSEAWGVPISYDGSDEAFLRELGAGLRKYYRREDAAEYILTYCHHEVPFIEELLKNGNSLHGTERHFTPAMLGFEALPLTSWLREMKDVFVPAGG</sequence>
<dbReference type="InterPro" id="IPR036291">
    <property type="entry name" value="NAD(P)-bd_dom_sf"/>
</dbReference>
<dbReference type="PANTHER" id="PTHR43162">
    <property type="match status" value="1"/>
</dbReference>
<dbReference type="AlphaFoldDB" id="A0A1A2ZJX9"/>
<evidence type="ECO:0000259" key="1">
    <source>
        <dbReference type="Pfam" id="PF05368"/>
    </source>
</evidence>
<organism evidence="2 3">
    <name type="scientific">Mycobacterium kyorinense</name>
    <dbReference type="NCBI Taxonomy" id="487514"/>
    <lineage>
        <taxon>Bacteria</taxon>
        <taxon>Bacillati</taxon>
        <taxon>Actinomycetota</taxon>
        <taxon>Actinomycetes</taxon>
        <taxon>Mycobacteriales</taxon>
        <taxon>Mycobacteriaceae</taxon>
        <taxon>Mycobacterium</taxon>
    </lineage>
</organism>
<dbReference type="Proteomes" id="UP000093592">
    <property type="component" value="Unassembled WGS sequence"/>
</dbReference>
<dbReference type="OrthoDB" id="4632815at2"/>
<dbReference type="InterPro" id="IPR051604">
    <property type="entry name" value="Ergot_Alk_Oxidoreductase"/>
</dbReference>
<dbReference type="InterPro" id="IPR008030">
    <property type="entry name" value="NmrA-like"/>
</dbReference>
<gene>
    <name evidence="2" type="ORF">A5707_16330</name>
</gene>
<evidence type="ECO:0000313" key="3">
    <source>
        <dbReference type="Proteomes" id="UP000093592"/>
    </source>
</evidence>
<dbReference type="PANTHER" id="PTHR43162:SF1">
    <property type="entry name" value="PRESTALK A DIFFERENTIATION PROTEIN A"/>
    <property type="match status" value="1"/>
</dbReference>
<feature type="domain" description="NmrA-like" evidence="1">
    <location>
        <begin position="10"/>
        <end position="251"/>
    </location>
</feature>
<evidence type="ECO:0000313" key="2">
    <source>
        <dbReference type="EMBL" id="OBI49782.1"/>
    </source>
</evidence>
<proteinExistence type="predicted"/>
<comment type="caution">
    <text evidence="2">The sequence shown here is derived from an EMBL/GenBank/DDBJ whole genome shotgun (WGS) entry which is preliminary data.</text>
</comment>
<accession>A0A1A2ZJX9</accession>
<dbReference type="Pfam" id="PF05368">
    <property type="entry name" value="NmrA"/>
    <property type="match status" value="1"/>
</dbReference>
<dbReference type="EMBL" id="LZKJ01000059">
    <property type="protein sequence ID" value="OBI49782.1"/>
    <property type="molecule type" value="Genomic_DNA"/>
</dbReference>
<protein>
    <recommendedName>
        <fullName evidence="1">NmrA-like domain-containing protein</fullName>
    </recommendedName>
</protein>